<dbReference type="KEGG" id="marq:MARGE09_P4054"/>
<dbReference type="Proteomes" id="UP001320119">
    <property type="component" value="Chromosome"/>
</dbReference>
<organism evidence="1 2">
    <name type="scientific">Marinagarivorans cellulosilyticus</name>
    <dbReference type="NCBI Taxonomy" id="2721545"/>
    <lineage>
        <taxon>Bacteria</taxon>
        <taxon>Pseudomonadati</taxon>
        <taxon>Pseudomonadota</taxon>
        <taxon>Gammaproteobacteria</taxon>
        <taxon>Cellvibrionales</taxon>
        <taxon>Cellvibrionaceae</taxon>
        <taxon>Marinagarivorans</taxon>
    </lineage>
</organism>
<dbReference type="EMBL" id="AP023086">
    <property type="protein sequence ID" value="BCD99852.1"/>
    <property type="molecule type" value="Genomic_DNA"/>
</dbReference>
<accession>A0AAN1WLT1</accession>
<dbReference type="RefSeq" id="WP_236985149.1">
    <property type="nucleotide sequence ID" value="NZ_AP023086.1"/>
</dbReference>
<name>A0AAN1WLT1_9GAMM</name>
<evidence type="ECO:0008006" key="3">
    <source>
        <dbReference type="Google" id="ProtNLM"/>
    </source>
</evidence>
<gene>
    <name evidence="1" type="ORF">MARGE09_P4054</name>
</gene>
<proteinExistence type="predicted"/>
<keyword evidence="2" id="KW-1185">Reference proteome</keyword>
<evidence type="ECO:0000313" key="2">
    <source>
        <dbReference type="Proteomes" id="UP001320119"/>
    </source>
</evidence>
<protein>
    <recommendedName>
        <fullName evidence="3">Porin</fullName>
    </recommendedName>
</protein>
<evidence type="ECO:0000313" key="1">
    <source>
        <dbReference type="EMBL" id="BCD99852.1"/>
    </source>
</evidence>
<reference evidence="1 2" key="1">
    <citation type="journal article" date="2022" name="IScience">
        <title>An ultrasensitive nanofiber-based assay for enzymatic hydrolysis and deep-sea microbial degradation of cellulose.</title>
        <authorList>
            <person name="Tsudome M."/>
            <person name="Tachioka M."/>
            <person name="Miyazaki M."/>
            <person name="Uchimura K."/>
            <person name="Tsuda M."/>
            <person name="Takaki Y."/>
            <person name="Deguchi S."/>
        </authorList>
    </citation>
    <scope>NUCLEOTIDE SEQUENCE [LARGE SCALE GENOMIC DNA]</scope>
    <source>
        <strain evidence="1 2">GE09</strain>
    </source>
</reference>
<sequence length="198" mass="22121">MILETEKQQGTSSSFNYSHEYRDHYRQTGIGYRGVFGKGIFNVDLVQSYSNGDSGVRMISIGGGAYLTDSSALTGRIIKLTNSRNDDAGLGINYRHVFNAKGDTSYMLDADFFAIDDYTHATLEGAVFFTPSSKLFASFTRDAISDDDFDANSDELGIGYQHFFMNRIGLTARYANGDYRSRTGEKESYLDFELQVNL</sequence>
<dbReference type="AlphaFoldDB" id="A0AAN1WLT1"/>